<dbReference type="RefSeq" id="WP_388017153.1">
    <property type="nucleotide sequence ID" value="NZ_JBHUDT010000002.1"/>
</dbReference>
<organism evidence="1 2">
    <name type="scientific">Gelatiniphilus marinus</name>
    <dbReference type="NCBI Taxonomy" id="1759464"/>
    <lineage>
        <taxon>Bacteria</taxon>
        <taxon>Pseudomonadati</taxon>
        <taxon>Bacteroidota</taxon>
        <taxon>Flavobacteriia</taxon>
        <taxon>Flavobacteriales</taxon>
        <taxon>Flavobacteriaceae</taxon>
        <taxon>Gelatiniphilus</taxon>
    </lineage>
</organism>
<dbReference type="Proteomes" id="UP001597441">
    <property type="component" value="Unassembled WGS sequence"/>
</dbReference>
<gene>
    <name evidence="1" type="ORF">ACFSQS_08700</name>
</gene>
<comment type="caution">
    <text evidence="1">The sequence shown here is derived from an EMBL/GenBank/DDBJ whole genome shotgun (WGS) entry which is preliminary data.</text>
</comment>
<sequence>MNKVLKDHKQVGKKLQPPFLNYFDDWQTQFIEVSFMDNIVPEIIWLAFLNDKLGVSQSAELSLNFLKIIRDIRQEKTTKCFSFISDFEVLTKSEKEQILKASNHLLDRIKPNIFPLIKVFPKSPLNFLFSDIPEYNQEDVSEVKRILKSIDGKRNKESVWALGNIIYHLFLLDILRVTKESSLIHLPEIEKYPATELSRKVASAIRASIYPIIKSKKRDIEISDWQKYFWNRAFEIEPYVINNFYFD</sequence>
<reference evidence="2" key="1">
    <citation type="journal article" date="2019" name="Int. J. Syst. Evol. Microbiol.">
        <title>The Global Catalogue of Microorganisms (GCM) 10K type strain sequencing project: providing services to taxonomists for standard genome sequencing and annotation.</title>
        <authorList>
            <consortium name="The Broad Institute Genomics Platform"/>
            <consortium name="The Broad Institute Genome Sequencing Center for Infectious Disease"/>
            <person name="Wu L."/>
            <person name="Ma J."/>
        </authorList>
    </citation>
    <scope>NUCLEOTIDE SEQUENCE [LARGE SCALE GENOMIC DNA]</scope>
    <source>
        <strain evidence="2">KCTC 42903</strain>
    </source>
</reference>
<accession>A0ABW5JRP8</accession>
<keyword evidence="2" id="KW-1185">Reference proteome</keyword>
<evidence type="ECO:0000313" key="1">
    <source>
        <dbReference type="EMBL" id="MFD2535178.1"/>
    </source>
</evidence>
<proteinExistence type="predicted"/>
<dbReference type="EMBL" id="JBHULK010000002">
    <property type="protein sequence ID" value="MFD2535178.1"/>
    <property type="molecule type" value="Genomic_DNA"/>
</dbReference>
<protein>
    <submittedName>
        <fullName evidence="1">Uncharacterized protein</fullName>
    </submittedName>
</protein>
<evidence type="ECO:0000313" key="2">
    <source>
        <dbReference type="Proteomes" id="UP001597441"/>
    </source>
</evidence>
<name>A0ABW5JRP8_9FLAO</name>